<dbReference type="GO" id="GO:0000165">
    <property type="term" value="P:MAPK cascade"/>
    <property type="evidence" value="ECO:0000318"/>
    <property type="project" value="GO_Central"/>
</dbReference>
<dbReference type="Gene3D" id="1.10.510.10">
    <property type="entry name" value="Transferase(Phosphotransferase) domain 1"/>
    <property type="match status" value="1"/>
</dbReference>
<dbReference type="GO" id="GO:0005524">
    <property type="term" value="F:ATP binding"/>
    <property type="evidence" value="ECO:0007669"/>
    <property type="project" value="UniProtKB-KW"/>
</dbReference>
<keyword evidence="2" id="KW-0547">Nucleotide-binding</keyword>
<keyword evidence="3" id="KW-0418">Kinase</keyword>
<reference evidence="8 9" key="1">
    <citation type="journal article" date="2008" name="Nature">
        <title>The genome of the choanoflagellate Monosiga brevicollis and the origin of metazoans.</title>
        <authorList>
            <consortium name="JGI Sequencing"/>
            <person name="King N."/>
            <person name="Westbrook M.J."/>
            <person name="Young S.L."/>
            <person name="Kuo A."/>
            <person name="Abedin M."/>
            <person name="Chapman J."/>
            <person name="Fairclough S."/>
            <person name="Hellsten U."/>
            <person name="Isogai Y."/>
            <person name="Letunic I."/>
            <person name="Marr M."/>
            <person name="Pincus D."/>
            <person name="Putnam N."/>
            <person name="Rokas A."/>
            <person name="Wright K.J."/>
            <person name="Zuzow R."/>
            <person name="Dirks W."/>
            <person name="Good M."/>
            <person name="Goodstein D."/>
            <person name="Lemons D."/>
            <person name="Li W."/>
            <person name="Lyons J.B."/>
            <person name="Morris A."/>
            <person name="Nichols S."/>
            <person name="Richter D.J."/>
            <person name="Salamov A."/>
            <person name="Bork P."/>
            <person name="Lim W.A."/>
            <person name="Manning G."/>
            <person name="Miller W.T."/>
            <person name="McGinnis W."/>
            <person name="Shapiro H."/>
            <person name="Tjian R."/>
            <person name="Grigoriev I.V."/>
            <person name="Rokhsar D."/>
        </authorList>
    </citation>
    <scope>NUCLEOTIDE SEQUENCE [LARGE SCALE GENOMIC DNA]</scope>
    <source>
        <strain evidence="9">MX1 / ATCC 50154</strain>
    </source>
</reference>
<dbReference type="PANTHER" id="PTHR48013:SF15">
    <property type="entry name" value="DUAL SPECIFICITY MITOGEN-ACTIVATED PROTEIN KINASE KINASE 4"/>
    <property type="match status" value="1"/>
</dbReference>
<sequence>MARSFKGRLKSASLRIDTTKAAEGTMQSLNELLAKRGRLGVCTIQGQDYSCTPEAFEPMHCWEHCGSGEYGSVYKALHRASGAVCAIKIVSEKNTEPKSREHLLNDLDVIRTANHDHIVKFYGFDFQDNAMRIIMEHARCDWNTLVGQAALLTPQDTAAPEGVVRLFALSVVRALVYLADNLNTFHRDVKPANVLLAHDGSVKLCDFGICKRVAPEQVLRATTKVGCYAYLPPERLLNQVANYDSRTDVWALGVTCLQLGTLARCPIPLRDDFRLLQLMNNIKSGGLYFAPQLSYI</sequence>
<dbReference type="KEGG" id="mbr:MONBRDRAFT_29871"/>
<dbReference type="eggNOG" id="KOG1006">
    <property type="taxonomic scope" value="Eukaryota"/>
</dbReference>
<keyword evidence="4" id="KW-0067">ATP-binding</keyword>
<dbReference type="AlphaFoldDB" id="A9VCD2"/>
<dbReference type="SMART" id="SM00220">
    <property type="entry name" value="S_TKc"/>
    <property type="match status" value="1"/>
</dbReference>
<keyword evidence="1" id="KW-0808">Transferase</keyword>
<dbReference type="Proteomes" id="UP000001357">
    <property type="component" value="Unassembled WGS sequence"/>
</dbReference>
<dbReference type="PANTHER" id="PTHR48013">
    <property type="entry name" value="DUAL SPECIFICITY MITOGEN-ACTIVATED PROTEIN KINASE KINASE 5-RELATED"/>
    <property type="match status" value="1"/>
</dbReference>
<gene>
    <name evidence="8" type="ORF">MONBRDRAFT_29871</name>
</gene>
<evidence type="ECO:0000256" key="4">
    <source>
        <dbReference type="ARBA" id="ARBA00022840"/>
    </source>
</evidence>
<evidence type="ECO:0000256" key="1">
    <source>
        <dbReference type="ARBA" id="ARBA00022679"/>
    </source>
</evidence>
<evidence type="ECO:0000313" key="8">
    <source>
        <dbReference type="EMBL" id="EDQ84880.1"/>
    </source>
</evidence>
<dbReference type="FunFam" id="3.30.200.20:FF:001256">
    <property type="entry name" value="AGC family protein kinase"/>
    <property type="match status" value="1"/>
</dbReference>
<dbReference type="InParanoid" id="A9VCD2"/>
<comment type="similarity">
    <text evidence="5">Belongs to the protein kinase superfamily. STE Ser/Thr protein kinase family. MAP kinase kinase subfamily.</text>
</comment>
<protein>
    <recommendedName>
        <fullName evidence="6">mitogen-activated protein kinase kinase</fullName>
        <ecNumber evidence="6">2.7.12.2</ecNumber>
    </recommendedName>
</protein>
<dbReference type="GeneID" id="5895594"/>
<dbReference type="InterPro" id="IPR000719">
    <property type="entry name" value="Prot_kinase_dom"/>
</dbReference>
<evidence type="ECO:0000256" key="6">
    <source>
        <dbReference type="ARBA" id="ARBA00038999"/>
    </source>
</evidence>
<dbReference type="InterPro" id="IPR011009">
    <property type="entry name" value="Kinase-like_dom_sf"/>
</dbReference>
<evidence type="ECO:0000259" key="7">
    <source>
        <dbReference type="PROSITE" id="PS50011"/>
    </source>
</evidence>
<dbReference type="RefSeq" id="XP_001750381.1">
    <property type="nucleotide sequence ID" value="XM_001750329.1"/>
</dbReference>
<feature type="domain" description="Protein kinase" evidence="7">
    <location>
        <begin position="59"/>
        <end position="296"/>
    </location>
</feature>
<evidence type="ECO:0000313" key="9">
    <source>
        <dbReference type="Proteomes" id="UP000001357"/>
    </source>
</evidence>
<dbReference type="EC" id="2.7.12.2" evidence="6"/>
<evidence type="ECO:0000256" key="2">
    <source>
        <dbReference type="ARBA" id="ARBA00022741"/>
    </source>
</evidence>
<dbReference type="STRING" id="81824.A9VCD2"/>
<dbReference type="Pfam" id="PF00069">
    <property type="entry name" value="Pkinase"/>
    <property type="match status" value="1"/>
</dbReference>
<dbReference type="SUPFAM" id="SSF56112">
    <property type="entry name" value="Protein kinase-like (PK-like)"/>
    <property type="match status" value="1"/>
</dbReference>
<dbReference type="GO" id="GO:0004708">
    <property type="term" value="F:MAP kinase kinase activity"/>
    <property type="evidence" value="ECO:0000318"/>
    <property type="project" value="GO_Central"/>
</dbReference>
<accession>A9VCD2</accession>
<organism evidence="8 9">
    <name type="scientific">Monosiga brevicollis</name>
    <name type="common">Choanoflagellate</name>
    <dbReference type="NCBI Taxonomy" id="81824"/>
    <lineage>
        <taxon>Eukaryota</taxon>
        <taxon>Choanoflagellata</taxon>
        <taxon>Craspedida</taxon>
        <taxon>Salpingoecidae</taxon>
        <taxon>Monosiga</taxon>
    </lineage>
</organism>
<dbReference type="Gene3D" id="3.30.200.20">
    <property type="entry name" value="Phosphorylase Kinase, domain 1"/>
    <property type="match status" value="1"/>
</dbReference>
<evidence type="ECO:0000256" key="5">
    <source>
        <dbReference type="ARBA" id="ARBA00038035"/>
    </source>
</evidence>
<evidence type="ECO:0000256" key="3">
    <source>
        <dbReference type="ARBA" id="ARBA00022777"/>
    </source>
</evidence>
<dbReference type="EMBL" id="CH991580">
    <property type="protein sequence ID" value="EDQ84880.1"/>
    <property type="molecule type" value="Genomic_DNA"/>
</dbReference>
<dbReference type="PROSITE" id="PS50011">
    <property type="entry name" value="PROTEIN_KINASE_DOM"/>
    <property type="match status" value="1"/>
</dbReference>
<proteinExistence type="inferred from homology"/>
<name>A9VCD2_MONBE</name>
<keyword evidence="9" id="KW-1185">Reference proteome</keyword>